<keyword evidence="2 5" id="KW-0238">DNA-binding</keyword>
<dbReference type="GeneID" id="111859305"/>
<dbReference type="Gene3D" id="1.10.10.60">
    <property type="entry name" value="Homeodomain-like"/>
    <property type="match status" value="1"/>
</dbReference>
<dbReference type="GO" id="GO:0005634">
    <property type="term" value="C:nucleus"/>
    <property type="evidence" value="ECO:0007669"/>
    <property type="project" value="UniProtKB-SubCell"/>
</dbReference>
<evidence type="ECO:0000313" key="10">
    <source>
        <dbReference type="Proteomes" id="UP000261540"/>
    </source>
</evidence>
<feature type="compositionally biased region" description="Low complexity" evidence="7">
    <location>
        <begin position="207"/>
        <end position="217"/>
    </location>
</feature>
<dbReference type="CDD" id="cd00086">
    <property type="entry name" value="homeodomain"/>
    <property type="match status" value="1"/>
</dbReference>
<feature type="compositionally biased region" description="Basic and acidic residues" evidence="7">
    <location>
        <begin position="43"/>
        <end position="55"/>
    </location>
</feature>
<protein>
    <submittedName>
        <fullName evidence="9">Uncharacterized LOC111859305</fullName>
    </submittedName>
</protein>
<feature type="DNA-binding region" description="Homeobox" evidence="5">
    <location>
        <begin position="274"/>
        <end position="317"/>
    </location>
</feature>
<feature type="region of interest" description="Disordered" evidence="7">
    <location>
        <begin position="328"/>
        <end position="353"/>
    </location>
</feature>
<reference evidence="9" key="2">
    <citation type="submission" date="2025-09" db="UniProtKB">
        <authorList>
            <consortium name="Ensembl"/>
        </authorList>
    </citation>
    <scope>IDENTIFICATION</scope>
</reference>
<dbReference type="OrthoDB" id="6159439at2759"/>
<keyword evidence="10" id="KW-1185">Reference proteome</keyword>
<keyword evidence="4 5" id="KW-0539">Nucleus</keyword>
<dbReference type="GeneTree" id="ENSGT00950000182893"/>
<feature type="region of interest" description="Disordered" evidence="7">
    <location>
        <begin position="25"/>
        <end position="61"/>
    </location>
</feature>
<dbReference type="PANTHER" id="PTHR15467">
    <property type="entry name" value="ZINC-FINGERS AND HOMEOBOXES RELATED"/>
    <property type="match status" value="1"/>
</dbReference>
<dbReference type="Proteomes" id="UP000261540">
    <property type="component" value="Unplaced"/>
</dbReference>
<dbReference type="GO" id="GO:0000981">
    <property type="term" value="F:DNA-binding transcription factor activity, RNA polymerase II-specific"/>
    <property type="evidence" value="ECO:0007669"/>
    <property type="project" value="TreeGrafter"/>
</dbReference>
<evidence type="ECO:0000256" key="4">
    <source>
        <dbReference type="ARBA" id="ARBA00023242"/>
    </source>
</evidence>
<evidence type="ECO:0000259" key="8">
    <source>
        <dbReference type="PROSITE" id="PS50071"/>
    </source>
</evidence>
<dbReference type="STRING" id="1676925.ENSPKIP00000011215"/>
<dbReference type="RefSeq" id="XP_023697612.1">
    <property type="nucleotide sequence ID" value="XM_023841844.2"/>
</dbReference>
<proteinExistence type="predicted"/>
<evidence type="ECO:0000256" key="3">
    <source>
        <dbReference type="ARBA" id="ARBA00023155"/>
    </source>
</evidence>
<evidence type="ECO:0000256" key="5">
    <source>
        <dbReference type="PROSITE-ProRule" id="PRU00108"/>
    </source>
</evidence>
<dbReference type="GO" id="GO:0003677">
    <property type="term" value="F:DNA binding"/>
    <property type="evidence" value="ECO:0007669"/>
    <property type="project" value="UniProtKB-UniRule"/>
</dbReference>
<dbReference type="PANTHER" id="PTHR15467:SF10">
    <property type="entry name" value="HOMEOBOX AND LEUCINE ZIPPER ENCODING B-RELATED"/>
    <property type="match status" value="1"/>
</dbReference>
<accession>A0A3B3QZZ4</accession>
<keyword evidence="3 5" id="KW-0371">Homeobox</keyword>
<feature type="region of interest" description="Disordered" evidence="7">
    <location>
        <begin position="526"/>
        <end position="568"/>
    </location>
</feature>
<dbReference type="KEGG" id="pki:111859305"/>
<evidence type="ECO:0000256" key="1">
    <source>
        <dbReference type="ARBA" id="ARBA00004123"/>
    </source>
</evidence>
<dbReference type="Ensembl" id="ENSPKIT00000023803.1">
    <property type="protein sequence ID" value="ENSPKIP00000011215.1"/>
    <property type="gene ID" value="ENSPKIG00000018774.1"/>
</dbReference>
<feature type="region of interest" description="Disordered" evidence="7">
    <location>
        <begin position="460"/>
        <end position="501"/>
    </location>
</feature>
<sequence length="636" mass="68743">MENHMPTCANESLADAIQQGGGRVCCEEGEGRLGQGEGSKQGATEDEKREEEGGRSPHLCSSPACLCMCGKEGCDQASGPALGEDQQQDGGIQLLVPSAHGSEEAVGEQLPSEAPNTAPTGNETMMEPGEQDGTGWREEPEEDPPSPGGEAISSDREEERTAPSLNEGLGITQGAQSFPELSPSRESLSSELPCFSQESGDALKPCSISSGSPSRSSDTPEGHHGEADQAPSTDASLGPKFQHAVCLPLVSEGLKLLWIQSEQTDDLDGVPELVEVFNSFPYPTQQEAASLARRCALPLDRVKAWFMVQRIRYGISWATEEIEEARHKVFGPPPPEPCTPPAGGHPLRDPDSAPPFPRTRAGCLPPHTHHWPQGSASPMFAVAPPCGRPQGRNGKLRARWCGIDGSGWPSEAEIRWLRAKTGLAHIDIHRWFADGHRQQRELMNRLEWDPHRLWPPRARKRGHRVGKRFSGGREAGVTRDAEMDDGVEEGGSGNEGPRCVPPPSCSPTLGACCRLRKRTREQLKQHFLRCLRPGGKGNRNSLRTDSGRERGVAKSKRQGTGGAWPEEEGWCNFGEDAPPHVYSVGHGGTDHHARAPNAGVTDCNADLHHEGALQDRGVDVMSQENRQGEVEVSISD</sequence>
<feature type="compositionally biased region" description="Basic and acidic residues" evidence="7">
    <location>
        <begin position="218"/>
        <end position="227"/>
    </location>
</feature>
<evidence type="ECO:0000256" key="7">
    <source>
        <dbReference type="SAM" id="MobiDB-lite"/>
    </source>
</evidence>
<feature type="region of interest" description="Disordered" evidence="7">
    <location>
        <begin position="76"/>
        <end position="236"/>
    </location>
</feature>
<reference evidence="9" key="1">
    <citation type="submission" date="2025-08" db="UniProtKB">
        <authorList>
            <consortium name="Ensembl"/>
        </authorList>
    </citation>
    <scope>IDENTIFICATION</scope>
</reference>
<organism evidence="9 10">
    <name type="scientific">Paramormyrops kingsleyae</name>
    <dbReference type="NCBI Taxonomy" id="1676925"/>
    <lineage>
        <taxon>Eukaryota</taxon>
        <taxon>Metazoa</taxon>
        <taxon>Chordata</taxon>
        <taxon>Craniata</taxon>
        <taxon>Vertebrata</taxon>
        <taxon>Euteleostomi</taxon>
        <taxon>Actinopterygii</taxon>
        <taxon>Neopterygii</taxon>
        <taxon>Teleostei</taxon>
        <taxon>Osteoglossocephala</taxon>
        <taxon>Osteoglossomorpha</taxon>
        <taxon>Osteoglossiformes</taxon>
        <taxon>Mormyridae</taxon>
        <taxon>Paramormyrops</taxon>
    </lineage>
</organism>
<dbReference type="RefSeq" id="XP_023697613.1">
    <property type="nucleotide sequence ID" value="XM_023841845.2"/>
</dbReference>
<comment type="subcellular location">
    <subcellularLocation>
        <location evidence="1 5 6">Nucleus</location>
    </subcellularLocation>
</comment>
<feature type="compositionally biased region" description="Low complexity" evidence="7">
    <location>
        <begin position="177"/>
        <end position="193"/>
    </location>
</feature>
<name>A0A3B3QZZ4_9TELE</name>
<dbReference type="AlphaFoldDB" id="A0A3B3QZZ4"/>
<evidence type="ECO:0000313" key="9">
    <source>
        <dbReference type="Ensembl" id="ENSPKIP00000011215.1"/>
    </source>
</evidence>
<feature type="compositionally biased region" description="Pro residues" evidence="7">
    <location>
        <begin position="331"/>
        <end position="340"/>
    </location>
</feature>
<dbReference type="InterPro" id="IPR009057">
    <property type="entry name" value="Homeodomain-like_sf"/>
</dbReference>
<dbReference type="SUPFAM" id="SSF46689">
    <property type="entry name" value="Homeodomain-like"/>
    <property type="match status" value="1"/>
</dbReference>
<dbReference type="Pfam" id="PF00046">
    <property type="entry name" value="Homeodomain"/>
    <property type="match status" value="1"/>
</dbReference>
<dbReference type="InterPro" id="IPR001356">
    <property type="entry name" value="HD"/>
</dbReference>
<evidence type="ECO:0000256" key="6">
    <source>
        <dbReference type="RuleBase" id="RU000682"/>
    </source>
</evidence>
<evidence type="ECO:0000256" key="2">
    <source>
        <dbReference type="ARBA" id="ARBA00023125"/>
    </source>
</evidence>
<feature type="compositionally biased region" description="Polar residues" evidence="7">
    <location>
        <begin position="114"/>
        <end position="123"/>
    </location>
</feature>
<dbReference type="PROSITE" id="PS50071">
    <property type="entry name" value="HOMEOBOX_2"/>
    <property type="match status" value="1"/>
</dbReference>
<feature type="domain" description="Homeobox" evidence="8">
    <location>
        <begin position="272"/>
        <end position="316"/>
    </location>
</feature>